<evidence type="ECO:0000313" key="1">
    <source>
        <dbReference type="EMBL" id="MBB3665238.1"/>
    </source>
</evidence>
<dbReference type="AlphaFoldDB" id="A0A839XW03"/>
<proteinExistence type="predicted"/>
<dbReference type="EMBL" id="JACIBS010000003">
    <property type="protein sequence ID" value="MBB3665238.1"/>
    <property type="molecule type" value="Genomic_DNA"/>
</dbReference>
<protein>
    <submittedName>
        <fullName evidence="1">Uncharacterized protein</fullName>
    </submittedName>
</protein>
<reference evidence="1 2" key="1">
    <citation type="submission" date="2020-08" db="EMBL/GenBank/DDBJ databases">
        <title>Sequencing the genomes of 1000 actinobacteria strains.</title>
        <authorList>
            <person name="Klenk H.-P."/>
        </authorList>
    </citation>
    <scope>NUCLEOTIDE SEQUENCE [LARGE SCALE GENOMIC DNA]</scope>
    <source>
        <strain evidence="1 2">DSM 45267</strain>
    </source>
</reference>
<dbReference type="RefSeq" id="WP_183786465.1">
    <property type="nucleotide sequence ID" value="NZ_JACIBS010000003.1"/>
</dbReference>
<evidence type="ECO:0000313" key="2">
    <source>
        <dbReference type="Proteomes" id="UP000564573"/>
    </source>
</evidence>
<comment type="caution">
    <text evidence="1">The sequence shown here is derived from an EMBL/GenBank/DDBJ whole genome shotgun (WGS) entry which is preliminary data.</text>
</comment>
<organism evidence="1 2">
    <name type="scientific">Prauserella sediminis</name>
    <dbReference type="NCBI Taxonomy" id="577680"/>
    <lineage>
        <taxon>Bacteria</taxon>
        <taxon>Bacillati</taxon>
        <taxon>Actinomycetota</taxon>
        <taxon>Actinomycetes</taxon>
        <taxon>Pseudonocardiales</taxon>
        <taxon>Pseudonocardiaceae</taxon>
        <taxon>Prauserella</taxon>
        <taxon>Prauserella salsuginis group</taxon>
    </lineage>
</organism>
<name>A0A839XW03_9PSEU</name>
<sequence>MPEALPQAWPVRAVYRSRIAASACQALRRDAGHLRLVRTADDARAAQSRRPRYYLLDMRWRTDSIEIPLPESASHERWLTLQVEWGVADSYLLLATGPENGIDLLNRHVRRGVREIGHAQRTDVLAIRRHVEKAMAGQSHDTATGLNWTVTSVRASARPTSSTNWRQRLDQDLHDELDTGY</sequence>
<keyword evidence="2" id="KW-1185">Reference proteome</keyword>
<accession>A0A839XW03</accession>
<gene>
    <name evidence="1" type="ORF">FB384_004191</name>
</gene>
<dbReference type="Proteomes" id="UP000564573">
    <property type="component" value="Unassembled WGS sequence"/>
</dbReference>